<reference evidence="1" key="1">
    <citation type="submission" date="2021-02" db="EMBL/GenBank/DDBJ databases">
        <title>First Annotated Genome of the Yellow-green Alga Tribonema minus.</title>
        <authorList>
            <person name="Mahan K.M."/>
        </authorList>
    </citation>
    <scope>NUCLEOTIDE SEQUENCE</scope>
    <source>
        <strain evidence="1">UTEX B ZZ1240</strain>
    </source>
</reference>
<comment type="caution">
    <text evidence="1">The sequence shown here is derived from an EMBL/GenBank/DDBJ whole genome shotgun (WGS) entry which is preliminary data.</text>
</comment>
<sequence length="273" mass="30841">MRITCGQCRRLSVLGVSVAFCHCRTAKKGPGPVDEQPPQRLTIQDKVKINNAKADLLGLKDPVKYHEEQAQRIRELGLNVDVAAIRQQLGRKFGNLSFGWSTLTPTMSALEYMWPESCLAWLPPSLGPAGRKASAKSVLEFAERPLRTYPGTFEPYTGQLTADGLRRLFDLCETRRHMQCNNQYLIKWQNTEKILMWLIEQPVWPLWLAAWFGPRHKRDSPSSLPIWLTDSKPAPRPMHTAAHASTPPNLYVASKKRLGALYADKTVCVPVQL</sequence>
<proteinExistence type="predicted"/>
<gene>
    <name evidence="1" type="ORF">JKP88DRAFT_246023</name>
</gene>
<evidence type="ECO:0000313" key="1">
    <source>
        <dbReference type="EMBL" id="KAG5181869.1"/>
    </source>
</evidence>
<protein>
    <submittedName>
        <fullName evidence="1">Uncharacterized protein</fullName>
    </submittedName>
</protein>
<organism evidence="1 2">
    <name type="scientific">Tribonema minus</name>
    <dbReference type="NCBI Taxonomy" id="303371"/>
    <lineage>
        <taxon>Eukaryota</taxon>
        <taxon>Sar</taxon>
        <taxon>Stramenopiles</taxon>
        <taxon>Ochrophyta</taxon>
        <taxon>PX clade</taxon>
        <taxon>Xanthophyceae</taxon>
        <taxon>Tribonematales</taxon>
        <taxon>Tribonemataceae</taxon>
        <taxon>Tribonema</taxon>
    </lineage>
</organism>
<keyword evidence="2" id="KW-1185">Reference proteome</keyword>
<evidence type="ECO:0000313" key="2">
    <source>
        <dbReference type="Proteomes" id="UP000664859"/>
    </source>
</evidence>
<accession>A0A836CDP5</accession>
<dbReference type="AlphaFoldDB" id="A0A836CDP5"/>
<name>A0A836CDP5_9STRA</name>
<dbReference type="EMBL" id="JAFCMP010000290">
    <property type="protein sequence ID" value="KAG5181869.1"/>
    <property type="molecule type" value="Genomic_DNA"/>
</dbReference>
<dbReference type="Proteomes" id="UP000664859">
    <property type="component" value="Unassembled WGS sequence"/>
</dbReference>